<evidence type="ECO:0000256" key="1">
    <source>
        <dbReference type="ARBA" id="ARBA00010641"/>
    </source>
</evidence>
<dbReference type="GO" id="GO:0006352">
    <property type="term" value="P:DNA-templated transcription initiation"/>
    <property type="evidence" value="ECO:0007669"/>
    <property type="project" value="InterPro"/>
</dbReference>
<dbReference type="SUPFAM" id="SSF88946">
    <property type="entry name" value="Sigma2 domain of RNA polymerase sigma factors"/>
    <property type="match status" value="1"/>
</dbReference>
<dbReference type="CDD" id="cd06171">
    <property type="entry name" value="Sigma70_r4"/>
    <property type="match status" value="1"/>
</dbReference>
<evidence type="ECO:0000313" key="8">
    <source>
        <dbReference type="Proteomes" id="UP001156870"/>
    </source>
</evidence>
<dbReference type="Pfam" id="PF04542">
    <property type="entry name" value="Sigma70_r2"/>
    <property type="match status" value="1"/>
</dbReference>
<dbReference type="GO" id="GO:0003677">
    <property type="term" value="F:DNA binding"/>
    <property type="evidence" value="ECO:0007669"/>
    <property type="project" value="InterPro"/>
</dbReference>
<dbReference type="NCBIfam" id="TIGR02937">
    <property type="entry name" value="sigma70-ECF"/>
    <property type="match status" value="1"/>
</dbReference>
<dbReference type="InterPro" id="IPR039425">
    <property type="entry name" value="RNA_pol_sigma-70-like"/>
</dbReference>
<dbReference type="SUPFAM" id="SSF88659">
    <property type="entry name" value="Sigma3 and sigma4 domains of RNA polymerase sigma factors"/>
    <property type="match status" value="1"/>
</dbReference>
<dbReference type="InterPro" id="IPR014284">
    <property type="entry name" value="RNA_pol_sigma-70_dom"/>
</dbReference>
<dbReference type="InterPro" id="IPR013249">
    <property type="entry name" value="RNA_pol_sigma70_r4_t2"/>
</dbReference>
<name>A0AA37T763_9GAMM</name>
<evidence type="ECO:0000256" key="3">
    <source>
        <dbReference type="ARBA" id="ARBA00023082"/>
    </source>
</evidence>
<dbReference type="Gene3D" id="1.10.1740.10">
    <property type="match status" value="1"/>
</dbReference>
<gene>
    <name evidence="7" type="ORF">GCM10007877_39630</name>
</gene>
<reference evidence="7 8" key="1">
    <citation type="journal article" date="2014" name="Int. J. Syst. Evol. Microbiol.">
        <title>Complete genome sequence of Corynebacterium casei LMG S-19264T (=DSM 44701T), isolated from a smear-ripened cheese.</title>
        <authorList>
            <consortium name="US DOE Joint Genome Institute (JGI-PGF)"/>
            <person name="Walter F."/>
            <person name="Albersmeier A."/>
            <person name="Kalinowski J."/>
            <person name="Ruckert C."/>
        </authorList>
    </citation>
    <scope>NUCLEOTIDE SEQUENCE [LARGE SCALE GENOMIC DNA]</scope>
    <source>
        <strain evidence="7 8">NBRC 110095</strain>
    </source>
</reference>
<organism evidence="7 8">
    <name type="scientific">Marinibactrum halimedae</name>
    <dbReference type="NCBI Taxonomy" id="1444977"/>
    <lineage>
        <taxon>Bacteria</taxon>
        <taxon>Pseudomonadati</taxon>
        <taxon>Pseudomonadota</taxon>
        <taxon>Gammaproteobacteria</taxon>
        <taxon>Cellvibrionales</taxon>
        <taxon>Cellvibrionaceae</taxon>
        <taxon>Marinibactrum</taxon>
    </lineage>
</organism>
<comment type="caution">
    <text evidence="7">The sequence shown here is derived from an EMBL/GenBank/DDBJ whole genome shotgun (WGS) entry which is preliminary data.</text>
</comment>
<dbReference type="PANTHER" id="PTHR43133:SF46">
    <property type="entry name" value="RNA POLYMERASE SIGMA-70 FACTOR ECF SUBFAMILY"/>
    <property type="match status" value="1"/>
</dbReference>
<dbReference type="AlphaFoldDB" id="A0AA37T763"/>
<comment type="similarity">
    <text evidence="1">Belongs to the sigma-70 factor family. ECF subfamily.</text>
</comment>
<proteinExistence type="inferred from homology"/>
<dbReference type="Gene3D" id="1.10.10.10">
    <property type="entry name" value="Winged helix-like DNA-binding domain superfamily/Winged helix DNA-binding domain"/>
    <property type="match status" value="1"/>
</dbReference>
<protein>
    <submittedName>
        <fullName evidence="7">RNA polymerase subunit sigma-24</fullName>
    </submittedName>
</protein>
<keyword evidence="3" id="KW-0731">Sigma factor</keyword>
<keyword evidence="8" id="KW-1185">Reference proteome</keyword>
<sequence length="200" mass="23386">MEHSNMDLKTTVDSNVVQPIKTPRPTRDDDLHRVRQIQLGSISAYESLYRDYVGQVYRLCLRLTGEKSLAEDATQEVFIQLWQKIGNFEGQSQFSTWLHRVTSNIAISYLRKQKGWLKRIFNIDDTDVHKQHAPRSVEEIPLEKYIQKLPERARLVFVLHALEGYRHEEVADLLNIAIGTSKAQFHRAKKMLEEWMSHEG</sequence>
<keyword evidence="2" id="KW-0805">Transcription regulation</keyword>
<evidence type="ECO:0000256" key="2">
    <source>
        <dbReference type="ARBA" id="ARBA00023015"/>
    </source>
</evidence>
<dbReference type="PANTHER" id="PTHR43133">
    <property type="entry name" value="RNA POLYMERASE ECF-TYPE SIGMA FACTO"/>
    <property type="match status" value="1"/>
</dbReference>
<dbReference type="InterPro" id="IPR036388">
    <property type="entry name" value="WH-like_DNA-bd_sf"/>
</dbReference>
<dbReference type="GO" id="GO:0016987">
    <property type="term" value="F:sigma factor activity"/>
    <property type="evidence" value="ECO:0007669"/>
    <property type="project" value="UniProtKB-KW"/>
</dbReference>
<evidence type="ECO:0000256" key="4">
    <source>
        <dbReference type="ARBA" id="ARBA00023163"/>
    </source>
</evidence>
<evidence type="ECO:0000259" key="5">
    <source>
        <dbReference type="Pfam" id="PF04542"/>
    </source>
</evidence>
<dbReference type="RefSeq" id="WP_232594578.1">
    <property type="nucleotide sequence ID" value="NZ_BSPD01000103.1"/>
</dbReference>
<feature type="domain" description="RNA polymerase sigma-70 region 2" evidence="5">
    <location>
        <begin position="48"/>
        <end position="114"/>
    </location>
</feature>
<dbReference type="InterPro" id="IPR013324">
    <property type="entry name" value="RNA_pol_sigma_r3/r4-like"/>
</dbReference>
<dbReference type="InterPro" id="IPR013325">
    <property type="entry name" value="RNA_pol_sigma_r2"/>
</dbReference>
<dbReference type="EMBL" id="BSPD01000103">
    <property type="protein sequence ID" value="GLS28244.1"/>
    <property type="molecule type" value="Genomic_DNA"/>
</dbReference>
<evidence type="ECO:0000313" key="7">
    <source>
        <dbReference type="EMBL" id="GLS28244.1"/>
    </source>
</evidence>
<evidence type="ECO:0000259" key="6">
    <source>
        <dbReference type="Pfam" id="PF08281"/>
    </source>
</evidence>
<accession>A0AA37T763</accession>
<dbReference type="Pfam" id="PF08281">
    <property type="entry name" value="Sigma70_r4_2"/>
    <property type="match status" value="1"/>
</dbReference>
<feature type="domain" description="RNA polymerase sigma factor 70 region 4 type 2" evidence="6">
    <location>
        <begin position="142"/>
        <end position="192"/>
    </location>
</feature>
<dbReference type="InterPro" id="IPR007627">
    <property type="entry name" value="RNA_pol_sigma70_r2"/>
</dbReference>
<dbReference type="Proteomes" id="UP001156870">
    <property type="component" value="Unassembled WGS sequence"/>
</dbReference>
<keyword evidence="4" id="KW-0804">Transcription</keyword>